<dbReference type="FunFam" id="3.40.50.2000:FF:000007">
    <property type="entry name" value="Trehalose-6-phosphate synthase"/>
    <property type="match status" value="1"/>
</dbReference>
<dbReference type="EMBL" id="JADGJH010000363">
    <property type="protein sequence ID" value="KAJ3130702.1"/>
    <property type="molecule type" value="Genomic_DNA"/>
</dbReference>
<dbReference type="FunFam" id="3.40.50.1000:FF:000052">
    <property type="entry name" value="Alpha,alpha-trehalose-phosphate synthase [UDP-forming] 6"/>
    <property type="match status" value="1"/>
</dbReference>
<dbReference type="FunFam" id="3.40.50.2000:FF:000035">
    <property type="entry name" value="Trehalose-6-phosphate synthase"/>
    <property type="match status" value="1"/>
</dbReference>
<dbReference type="EC" id="2.4.1.15" evidence="4"/>
<dbReference type="GO" id="GO:0005992">
    <property type="term" value="P:trehalose biosynthetic process"/>
    <property type="evidence" value="ECO:0007669"/>
    <property type="project" value="InterPro"/>
</dbReference>
<feature type="region of interest" description="Disordered" evidence="10">
    <location>
        <begin position="1"/>
        <end position="51"/>
    </location>
</feature>
<dbReference type="Pfam" id="PF00982">
    <property type="entry name" value="Glyco_transf_20"/>
    <property type="match status" value="1"/>
</dbReference>
<gene>
    <name evidence="11" type="primary">TPS1_2</name>
    <name evidence="11" type="ORF">HK100_007663</name>
</gene>
<dbReference type="InterPro" id="IPR003337">
    <property type="entry name" value="Trehalose_PPase"/>
</dbReference>
<dbReference type="Gene3D" id="3.40.50.2000">
    <property type="entry name" value="Glycogen Phosphorylase B"/>
    <property type="match status" value="2"/>
</dbReference>
<dbReference type="GO" id="GO:0003825">
    <property type="term" value="F:alpha,alpha-trehalose-phosphate synthase (UDP-forming) activity"/>
    <property type="evidence" value="ECO:0007669"/>
    <property type="project" value="UniProtKB-EC"/>
</dbReference>
<evidence type="ECO:0000256" key="2">
    <source>
        <dbReference type="ARBA" id="ARBA00006330"/>
    </source>
</evidence>
<comment type="similarity">
    <text evidence="2">In the C-terminal section; belongs to the trehalose phosphatase family.</text>
</comment>
<dbReference type="GO" id="GO:0005829">
    <property type="term" value="C:cytosol"/>
    <property type="evidence" value="ECO:0007669"/>
    <property type="project" value="TreeGrafter"/>
</dbReference>
<feature type="compositionally biased region" description="Gly residues" evidence="10">
    <location>
        <begin position="726"/>
        <end position="737"/>
    </location>
</feature>
<dbReference type="InterPro" id="IPR001830">
    <property type="entry name" value="Glyco_trans_20"/>
</dbReference>
<evidence type="ECO:0000256" key="9">
    <source>
        <dbReference type="ARBA" id="ARBA00048039"/>
    </source>
</evidence>
<dbReference type="InterPro" id="IPR023214">
    <property type="entry name" value="HAD_sf"/>
</dbReference>
<dbReference type="InterPro" id="IPR036412">
    <property type="entry name" value="HAD-like_sf"/>
</dbReference>
<organism evidence="11 12">
    <name type="scientific">Physocladia obscura</name>
    <dbReference type="NCBI Taxonomy" id="109957"/>
    <lineage>
        <taxon>Eukaryota</taxon>
        <taxon>Fungi</taxon>
        <taxon>Fungi incertae sedis</taxon>
        <taxon>Chytridiomycota</taxon>
        <taxon>Chytridiomycota incertae sedis</taxon>
        <taxon>Chytridiomycetes</taxon>
        <taxon>Chytridiales</taxon>
        <taxon>Chytriomycetaceae</taxon>
        <taxon>Physocladia</taxon>
    </lineage>
</organism>
<comment type="caution">
    <text evidence="11">The sequence shown here is derived from an EMBL/GenBank/DDBJ whole genome shotgun (WGS) entry which is preliminary data.</text>
</comment>
<dbReference type="AlphaFoldDB" id="A0AAD5XIM3"/>
<dbReference type="Gene3D" id="3.30.70.1020">
    <property type="entry name" value="Trehalose-6-phosphate phosphatase related protein, domain 2"/>
    <property type="match status" value="1"/>
</dbReference>
<dbReference type="InterPro" id="IPR012766">
    <property type="entry name" value="Trehalose_OtsA"/>
</dbReference>
<dbReference type="Proteomes" id="UP001211907">
    <property type="component" value="Unassembled WGS sequence"/>
</dbReference>
<feature type="region of interest" description="Disordered" evidence="10">
    <location>
        <begin position="717"/>
        <end position="738"/>
    </location>
</feature>
<dbReference type="GO" id="GO:0005946">
    <property type="term" value="C:alpha,alpha-trehalose-phosphate synthase complex (UDP-forming)"/>
    <property type="evidence" value="ECO:0007669"/>
    <property type="project" value="TreeGrafter"/>
</dbReference>
<accession>A0AAD5XIM3</accession>
<comment type="pathway">
    <text evidence="7">Carbohydrate biosynthesis.</text>
</comment>
<comment type="catalytic activity">
    <reaction evidence="9">
        <text>D-glucose 6-phosphate + UDP-alpha-D-glucose = alpha,alpha-trehalose 6-phosphate + UDP + H(+)</text>
        <dbReference type="Rhea" id="RHEA:18889"/>
        <dbReference type="ChEBI" id="CHEBI:15378"/>
        <dbReference type="ChEBI" id="CHEBI:58223"/>
        <dbReference type="ChEBI" id="CHEBI:58429"/>
        <dbReference type="ChEBI" id="CHEBI:58885"/>
        <dbReference type="ChEBI" id="CHEBI:61548"/>
        <dbReference type="EC" id="2.4.1.15"/>
    </reaction>
</comment>
<feature type="compositionally biased region" description="Polar residues" evidence="10">
    <location>
        <begin position="1"/>
        <end position="21"/>
    </location>
</feature>
<dbReference type="SUPFAM" id="SSF56784">
    <property type="entry name" value="HAD-like"/>
    <property type="match status" value="1"/>
</dbReference>
<dbReference type="Pfam" id="PF02358">
    <property type="entry name" value="Trehalose_PPase"/>
    <property type="match status" value="2"/>
</dbReference>
<keyword evidence="5" id="KW-0328">Glycosyltransferase</keyword>
<dbReference type="GO" id="GO:0004805">
    <property type="term" value="F:trehalose-phosphatase activity"/>
    <property type="evidence" value="ECO:0007669"/>
    <property type="project" value="TreeGrafter"/>
</dbReference>
<evidence type="ECO:0000256" key="3">
    <source>
        <dbReference type="ARBA" id="ARBA00008799"/>
    </source>
</evidence>
<dbReference type="FunFam" id="3.30.70.1020:FF:000001">
    <property type="entry name" value="Alpha,alpha-trehalose-phosphate synthase [UDP-forming] 1"/>
    <property type="match status" value="1"/>
</dbReference>
<evidence type="ECO:0000313" key="12">
    <source>
        <dbReference type="Proteomes" id="UP001211907"/>
    </source>
</evidence>
<feature type="compositionally biased region" description="Basic and acidic residues" evidence="10">
    <location>
        <begin position="22"/>
        <end position="51"/>
    </location>
</feature>
<reference evidence="11" key="1">
    <citation type="submission" date="2020-05" db="EMBL/GenBank/DDBJ databases">
        <title>Phylogenomic resolution of chytrid fungi.</title>
        <authorList>
            <person name="Stajich J.E."/>
            <person name="Amses K."/>
            <person name="Simmons R."/>
            <person name="Seto K."/>
            <person name="Myers J."/>
            <person name="Bonds A."/>
            <person name="Quandt C.A."/>
            <person name="Barry K."/>
            <person name="Liu P."/>
            <person name="Grigoriev I."/>
            <person name="Longcore J.E."/>
            <person name="James T.Y."/>
        </authorList>
    </citation>
    <scope>NUCLEOTIDE SEQUENCE</scope>
    <source>
        <strain evidence="11">JEL0513</strain>
    </source>
</reference>
<evidence type="ECO:0000256" key="6">
    <source>
        <dbReference type="ARBA" id="ARBA00022679"/>
    </source>
</evidence>
<evidence type="ECO:0000256" key="5">
    <source>
        <dbReference type="ARBA" id="ARBA00022676"/>
    </source>
</evidence>
<evidence type="ECO:0000256" key="8">
    <source>
        <dbReference type="ARBA" id="ARBA00029654"/>
    </source>
</evidence>
<dbReference type="PANTHER" id="PTHR10788">
    <property type="entry name" value="TREHALOSE-6-PHOSPHATE SYNTHASE"/>
    <property type="match status" value="1"/>
</dbReference>
<keyword evidence="6" id="KW-0808">Transferase</keyword>
<dbReference type="PANTHER" id="PTHR10788:SF106">
    <property type="entry name" value="BCDNA.GH08860"/>
    <property type="match status" value="1"/>
</dbReference>
<comment type="similarity">
    <text evidence="3">Belongs to the glycosyltransferase 20 family.</text>
</comment>
<name>A0AAD5XIM3_9FUNG</name>
<dbReference type="Gene3D" id="3.40.50.1000">
    <property type="entry name" value="HAD superfamily/HAD-like"/>
    <property type="match status" value="2"/>
</dbReference>
<dbReference type="SUPFAM" id="SSF53756">
    <property type="entry name" value="UDP-Glycosyltransferase/glycogen phosphorylase"/>
    <property type="match status" value="1"/>
</dbReference>
<evidence type="ECO:0000256" key="1">
    <source>
        <dbReference type="ARBA" id="ARBA00005409"/>
    </source>
</evidence>
<evidence type="ECO:0000256" key="7">
    <source>
        <dbReference type="ARBA" id="ARBA00024331"/>
    </source>
</evidence>
<protein>
    <recommendedName>
        <fullName evidence="4">alpha,alpha-trehalose-phosphate synthase (UDP-forming)</fullName>
        <ecNumber evidence="4">2.4.1.15</ecNumber>
    </recommendedName>
    <alternativeName>
        <fullName evidence="8">UDP-glucose-glucosephosphate glucosyltransferase</fullName>
    </alternativeName>
</protein>
<feature type="region of interest" description="Disordered" evidence="10">
    <location>
        <begin position="934"/>
        <end position="959"/>
    </location>
</feature>
<keyword evidence="12" id="KW-1185">Reference proteome</keyword>
<evidence type="ECO:0000256" key="10">
    <source>
        <dbReference type="SAM" id="MobiDB-lite"/>
    </source>
</evidence>
<dbReference type="NCBIfam" id="TIGR00685">
    <property type="entry name" value="T6PP"/>
    <property type="match status" value="1"/>
</dbReference>
<proteinExistence type="inferred from homology"/>
<dbReference type="CDD" id="cd03788">
    <property type="entry name" value="GT20_TPS"/>
    <property type="match status" value="1"/>
</dbReference>
<evidence type="ECO:0000256" key="4">
    <source>
        <dbReference type="ARBA" id="ARBA00012538"/>
    </source>
</evidence>
<sequence length="959" mass="106189">MVASGDVQQRGRSSPRANTNTERSEKYASNTRTRESTGKASEERENVEKGNGRLLLVSNRLPITVTPTPNGDFDFVASSGGLVAGISGLAARMPFVWAGWPGIPVTQNSQSHVQEKLMNLHSAIPVFLPDVLVRDYYQGFCNRILWPLFHYHPSELSFNAKHWKAYQTANNLFADALLPHIQPGDIIWIHDFHLMILPALLKEKLSKSMSPEKLETIRIGFFLHTPFPSSEVYRILPARKDILRGLLEADCIGFQTYDYARHFMSSCARQLILGLHCYPDGVEYEGRKVKVGTYPIGIDPEKFRTGLQTLSVQLEISRLRTRFPNTKIIIGIDRLDYIKALPQKLHAFSHMLATHPEFQNGKCVMIQVAVPTRQDVLEYQNLDRVVNQLVGQVNGQFGTVEFVPVHYVHQSVSFAELVALYAVADVCVVSSTRDGMNLVSYEFIASQQGQHGVLVLSEFAGAAQSLNGAIIVNPWNTEDLSNGMYEALTMPAKQKQANFAKLDRYVSKYTSERWGTTFVNELRSLPNSFDGKRLVKLEASECMVKFSMSTKKKVFFIDYDGTLKSNHALPEFANPSKTTRELIRRLVSLPNTYVYIFSGRSRAYLDSWFADVGVGLSAEHGCFYRHPPNRIDESLIDALDGEGVISPISGSPVVSNMTLQTSLSLSSLPLLGESSIPVVAAPLATRSLKNIPALIPSPIQFNSPLLRHVSPFKIPGNSSSLSPKMGAGGSVGSGSGGIMRPPRRMQRGWFALVDQEQGDGFDARGWSEEIRPLFQYYTERTPGSFVEEKEVNLTWHYRNADPEFGIWQAAELHVNLEQILSHLAVSVILGNKTVEVRPSMVDKSTAARSVIHDLGQIGELVDFACCIGDGKTDEVLFQYLNETFSDENQQSVTCTVGKKLTNAKFYLGTVRDVEIFLEEFIILASIGTAGNNVSASGESGGSDEGIVVTSVKTNGNEAN</sequence>
<comment type="similarity">
    <text evidence="1">In the N-terminal section; belongs to the glycosyltransferase 20 family.</text>
</comment>
<evidence type="ECO:0000313" key="11">
    <source>
        <dbReference type="EMBL" id="KAJ3130702.1"/>
    </source>
</evidence>
<feature type="compositionally biased region" description="Polar residues" evidence="10">
    <location>
        <begin position="950"/>
        <end position="959"/>
    </location>
</feature>
<dbReference type="NCBIfam" id="TIGR02400">
    <property type="entry name" value="trehalose_OtsA"/>
    <property type="match status" value="1"/>
</dbReference>